<dbReference type="Gene3D" id="3.40.190.10">
    <property type="entry name" value="Periplasmic binding protein-like II"/>
    <property type="match status" value="1"/>
</dbReference>
<feature type="signal peptide" evidence="1">
    <location>
        <begin position="1"/>
        <end position="25"/>
    </location>
</feature>
<dbReference type="AlphaFoldDB" id="A0A212KGS1"/>
<keyword evidence="1" id="KW-0732">Signal</keyword>
<evidence type="ECO:0000313" key="3">
    <source>
        <dbReference type="EMBL" id="SBW10847.1"/>
    </source>
</evidence>
<evidence type="ECO:0000259" key="2">
    <source>
        <dbReference type="Pfam" id="PF00496"/>
    </source>
</evidence>
<dbReference type="PROSITE" id="PS51257">
    <property type="entry name" value="PROKAR_LIPOPROTEIN"/>
    <property type="match status" value="1"/>
</dbReference>
<feature type="chain" id="PRO_5012216904" description="Solute-binding protein family 5 domain-containing protein" evidence="1">
    <location>
        <begin position="26"/>
        <end position="551"/>
    </location>
</feature>
<dbReference type="Pfam" id="PF00496">
    <property type="entry name" value="SBP_bac_5"/>
    <property type="match status" value="1"/>
</dbReference>
<evidence type="ECO:0000256" key="1">
    <source>
        <dbReference type="SAM" id="SignalP"/>
    </source>
</evidence>
<dbReference type="EMBL" id="FLUN01000001">
    <property type="protein sequence ID" value="SBW10847.1"/>
    <property type="molecule type" value="Genomic_DNA"/>
</dbReference>
<dbReference type="GO" id="GO:1904680">
    <property type="term" value="F:peptide transmembrane transporter activity"/>
    <property type="evidence" value="ECO:0007669"/>
    <property type="project" value="TreeGrafter"/>
</dbReference>
<dbReference type="Gene3D" id="3.10.105.10">
    <property type="entry name" value="Dipeptide-binding Protein, Domain 3"/>
    <property type="match status" value="1"/>
</dbReference>
<organism evidence="3">
    <name type="scientific">uncultured Eubacteriales bacterium</name>
    <dbReference type="NCBI Taxonomy" id="172733"/>
    <lineage>
        <taxon>Bacteria</taxon>
        <taxon>Bacillati</taxon>
        <taxon>Bacillota</taxon>
        <taxon>Clostridia</taxon>
        <taxon>Eubacteriales</taxon>
        <taxon>environmental samples</taxon>
    </lineage>
</organism>
<dbReference type="InterPro" id="IPR030678">
    <property type="entry name" value="Peptide/Ni-bd"/>
</dbReference>
<dbReference type="PANTHER" id="PTHR30290">
    <property type="entry name" value="PERIPLASMIC BINDING COMPONENT OF ABC TRANSPORTER"/>
    <property type="match status" value="1"/>
</dbReference>
<sequence>MKRIVSLALSLCLALSLTACGGAPAASPSPSASAAPTASGDATGPKTGGSINVGLNSAPVGENIWYQNDLNSATIMNLVCPNLVAMDESGKKYNYLTESAVSNDDCTEWTVTLVEGLAWNDGTPVTAEDLLFTIRYGVENHIGFFDSYYGQVDLDASQTVDDRTVIFRLTSGNVNFWNGGGFWIPIMRQSEWESVTDPSTYKYSGAGYGPYYISEWVDGEYVVLERNPYFTQANDGQGAYLDEVVFRVYTDENAMVLALQNGEIDVCANFLSASSVSQLSGDPTYQISSVSSLGYAFISFSQTNELLTDVNVRKAISMCADRDALVNVAFAGAATPMYTPISPVYAEFTASNIQQPAFDPTAAAALLEEAGYVDTNGDGIRESASGAPLKFTITYKSTLTNVDGVMSILKDGAAKAGIELDLQPVDAATFSANVTQGHKYDISYSSWGTIDDVDTTLLTCFGIGQTLNFMEFNSQEQEDMLKAMQSETDYATRVKMVDQWQTWFVENLPTCHLLVPNNTYAASTAKYAGWNLVPGNSAYLACSQFVNVYAK</sequence>
<dbReference type="InterPro" id="IPR000914">
    <property type="entry name" value="SBP_5_dom"/>
</dbReference>
<proteinExistence type="predicted"/>
<gene>
    <name evidence="3" type="ORF">KL86CLO1_13080</name>
</gene>
<dbReference type="SUPFAM" id="SSF53850">
    <property type="entry name" value="Periplasmic binding protein-like II"/>
    <property type="match status" value="1"/>
</dbReference>
<dbReference type="GO" id="GO:0015833">
    <property type="term" value="P:peptide transport"/>
    <property type="evidence" value="ECO:0007669"/>
    <property type="project" value="TreeGrafter"/>
</dbReference>
<feature type="domain" description="Solute-binding protein family 5" evidence="2">
    <location>
        <begin position="96"/>
        <end position="457"/>
    </location>
</feature>
<dbReference type="PIRSF" id="PIRSF002741">
    <property type="entry name" value="MppA"/>
    <property type="match status" value="1"/>
</dbReference>
<accession>A0A212KGS1</accession>
<dbReference type="CDD" id="cd00995">
    <property type="entry name" value="PBP2_NikA_DppA_OppA_like"/>
    <property type="match status" value="1"/>
</dbReference>
<reference evidence="3" key="1">
    <citation type="submission" date="2016-04" db="EMBL/GenBank/DDBJ databases">
        <authorList>
            <person name="Evans L.H."/>
            <person name="Alamgir A."/>
            <person name="Owens N."/>
            <person name="Weber N.D."/>
            <person name="Virtaneva K."/>
            <person name="Barbian K."/>
            <person name="Babar A."/>
            <person name="Rosenke K."/>
        </authorList>
    </citation>
    <scope>NUCLEOTIDE SEQUENCE</scope>
    <source>
        <strain evidence="3">86</strain>
    </source>
</reference>
<name>A0A212KGS1_9FIRM</name>
<dbReference type="InterPro" id="IPR039424">
    <property type="entry name" value="SBP_5"/>
</dbReference>
<protein>
    <recommendedName>
        <fullName evidence="2">Solute-binding protein family 5 domain-containing protein</fullName>
    </recommendedName>
</protein>
<dbReference type="GO" id="GO:0043190">
    <property type="term" value="C:ATP-binding cassette (ABC) transporter complex"/>
    <property type="evidence" value="ECO:0007669"/>
    <property type="project" value="InterPro"/>
</dbReference>
<dbReference type="GO" id="GO:0042597">
    <property type="term" value="C:periplasmic space"/>
    <property type="evidence" value="ECO:0007669"/>
    <property type="project" value="UniProtKB-ARBA"/>
</dbReference>